<evidence type="ECO:0000313" key="5">
    <source>
        <dbReference type="WBParaSite" id="TREG1_132880.3"/>
    </source>
</evidence>
<dbReference type="WBParaSite" id="TREG1_132880.1">
    <property type="protein sequence ID" value="TREG1_132880.1"/>
    <property type="gene ID" value="TREG1_132880"/>
</dbReference>
<keyword evidence="1" id="KW-1133">Transmembrane helix</keyword>
<dbReference type="Proteomes" id="UP000050795">
    <property type="component" value="Unassembled WGS sequence"/>
</dbReference>
<organism evidence="2 5">
    <name type="scientific">Trichobilharzia regenti</name>
    <name type="common">Nasal bird schistosome</name>
    <dbReference type="NCBI Taxonomy" id="157069"/>
    <lineage>
        <taxon>Eukaryota</taxon>
        <taxon>Metazoa</taxon>
        <taxon>Spiralia</taxon>
        <taxon>Lophotrochozoa</taxon>
        <taxon>Platyhelminthes</taxon>
        <taxon>Trematoda</taxon>
        <taxon>Digenea</taxon>
        <taxon>Strigeidida</taxon>
        <taxon>Schistosomatoidea</taxon>
        <taxon>Schistosomatidae</taxon>
        <taxon>Trichobilharzia</taxon>
    </lineage>
</organism>
<dbReference type="WBParaSite" id="TREG1_132880.3">
    <property type="protein sequence ID" value="TREG1_132880.3"/>
    <property type="gene ID" value="TREG1_132880"/>
</dbReference>
<evidence type="ECO:0000313" key="4">
    <source>
        <dbReference type="WBParaSite" id="TREG1_132880.2"/>
    </source>
</evidence>
<keyword evidence="2" id="KW-1185">Reference proteome</keyword>
<feature type="transmembrane region" description="Helical" evidence="1">
    <location>
        <begin position="6"/>
        <end position="27"/>
    </location>
</feature>
<protein>
    <submittedName>
        <fullName evidence="3 4">Uncharacterized protein</fullName>
    </submittedName>
</protein>
<evidence type="ECO:0000256" key="1">
    <source>
        <dbReference type="SAM" id="Phobius"/>
    </source>
</evidence>
<name>A0AA85J5Y9_TRIRE</name>
<dbReference type="WBParaSite" id="TREG1_132880.2">
    <property type="protein sequence ID" value="TREG1_132880.2"/>
    <property type="gene ID" value="TREG1_132880"/>
</dbReference>
<keyword evidence="1" id="KW-0812">Transmembrane</keyword>
<reference evidence="2" key="1">
    <citation type="submission" date="2022-06" db="EMBL/GenBank/DDBJ databases">
        <authorList>
            <person name="Berger JAMES D."/>
            <person name="Berger JAMES D."/>
        </authorList>
    </citation>
    <scope>NUCLEOTIDE SEQUENCE [LARGE SCALE GENOMIC DNA]</scope>
</reference>
<evidence type="ECO:0000313" key="2">
    <source>
        <dbReference type="Proteomes" id="UP000050795"/>
    </source>
</evidence>
<evidence type="ECO:0000313" key="3">
    <source>
        <dbReference type="WBParaSite" id="TREG1_132880.1"/>
    </source>
</evidence>
<dbReference type="AlphaFoldDB" id="A0AA85J5Y9"/>
<proteinExistence type="predicted"/>
<dbReference type="WBParaSite" id="TREG1_132880.4">
    <property type="protein sequence ID" value="TREG1_132880.4"/>
    <property type="gene ID" value="TREG1_132880"/>
</dbReference>
<accession>A0AA85J5Y9</accession>
<reference evidence="3 4" key="2">
    <citation type="submission" date="2023-11" db="UniProtKB">
        <authorList>
            <consortium name="WormBaseParasite"/>
        </authorList>
    </citation>
    <scope>IDENTIFICATION</scope>
</reference>
<sequence>MAHFSTTSFIMVTLLMLNLVEISPYVLQAEMKFDDKGNRYVKTDTTFYGLDKNHTLTIKVDDCVITLDFSPPKKSEIKEKKGTRKVTVTKGCDKIFKKSDELKKAKN</sequence>
<keyword evidence="1" id="KW-0472">Membrane</keyword>